<keyword evidence="2" id="KW-1185">Reference proteome</keyword>
<organism evidence="1 2">
    <name type="scientific">Camellia lanceoleosa</name>
    <dbReference type="NCBI Taxonomy" id="1840588"/>
    <lineage>
        <taxon>Eukaryota</taxon>
        <taxon>Viridiplantae</taxon>
        <taxon>Streptophyta</taxon>
        <taxon>Embryophyta</taxon>
        <taxon>Tracheophyta</taxon>
        <taxon>Spermatophyta</taxon>
        <taxon>Magnoliopsida</taxon>
        <taxon>eudicotyledons</taxon>
        <taxon>Gunneridae</taxon>
        <taxon>Pentapetalae</taxon>
        <taxon>asterids</taxon>
        <taxon>Ericales</taxon>
        <taxon>Theaceae</taxon>
        <taxon>Camellia</taxon>
    </lineage>
</organism>
<comment type="caution">
    <text evidence="1">The sequence shown here is derived from an EMBL/GenBank/DDBJ whole genome shotgun (WGS) entry which is preliminary data.</text>
</comment>
<reference evidence="1 2" key="1">
    <citation type="journal article" date="2022" name="Plant J.">
        <title>Chromosome-level genome of Camellia lanceoleosa provides a valuable resource for understanding genome evolution and self-incompatibility.</title>
        <authorList>
            <person name="Gong W."/>
            <person name="Xiao S."/>
            <person name="Wang L."/>
            <person name="Liao Z."/>
            <person name="Chang Y."/>
            <person name="Mo W."/>
            <person name="Hu G."/>
            <person name="Li W."/>
            <person name="Zhao G."/>
            <person name="Zhu H."/>
            <person name="Hu X."/>
            <person name="Ji K."/>
            <person name="Xiang X."/>
            <person name="Song Q."/>
            <person name="Yuan D."/>
            <person name="Jin S."/>
            <person name="Zhang L."/>
        </authorList>
    </citation>
    <scope>NUCLEOTIDE SEQUENCE [LARGE SCALE GENOMIC DNA]</scope>
    <source>
        <strain evidence="1">SQ_2022a</strain>
    </source>
</reference>
<gene>
    <name evidence="1" type="ORF">LOK49_LG08G02670</name>
</gene>
<proteinExistence type="predicted"/>
<sequence>MKGLDLTSAESLQVNYDKLCGTILERYTLSVRNDDQVPVRNENAEFVMQMEEQMNEAGNVDVELENTEARFDCWKLDSPYGGHVDSEPPHRVLEGVSNVVQQKKKRSDRGIALEDCMPNLFPNLLELSSTAAADGDGCSERSEADLTNAWLKNKELEDVNRRKSLQINELEARVDVMERIIGKKAFNLFIGAVIWDGGDNGMRVYFSDIQALVQQSCVSGKVIDAYAAILTVLQWNCADKDNNVDSCYFFSSICAKQWVVKYHNRIVGVGARTTSVAPPYIDGTLESVMDCPQQAVDTVDCVMIVCFLMRQYVQKIDINTTMDGVTTTAYRALMTIVAIRQLVVLLDICGAWAVVTCLQYPHSNNTGRNVTRGMRNVLVVANPANTNALFPKEFAPSISEKNITCLIRLDHERALGQVSERLNVPVSNVKNVNHSSTEYPDVNHATIKTPAGEKPVRELVANDEWLHGEFITTIQQRGAAIIKARKLSSALSAASSACDHIPDWVLRTPEGTWVSMGVYSDGSYNVPAGLIYSFLLLVAMEYGQLFKVSCFCVLLEETATVLNNAIVM</sequence>
<accession>A0ACC0GQM1</accession>
<evidence type="ECO:0000313" key="1">
    <source>
        <dbReference type="EMBL" id="KAI8003445.1"/>
    </source>
</evidence>
<protein>
    <submittedName>
        <fullName evidence="1">Malate dehydrogenase 2, cytoplasmic</fullName>
    </submittedName>
</protein>
<name>A0ACC0GQM1_9ERIC</name>
<dbReference type="Proteomes" id="UP001060215">
    <property type="component" value="Chromosome 9"/>
</dbReference>
<evidence type="ECO:0000313" key="2">
    <source>
        <dbReference type="Proteomes" id="UP001060215"/>
    </source>
</evidence>
<dbReference type="EMBL" id="CM045766">
    <property type="protein sequence ID" value="KAI8003445.1"/>
    <property type="molecule type" value="Genomic_DNA"/>
</dbReference>